<name>A0A8J3ZD31_9ACTN</name>
<feature type="region of interest" description="Disordered" evidence="1">
    <location>
        <begin position="48"/>
        <end position="123"/>
    </location>
</feature>
<keyword evidence="2" id="KW-1133">Transmembrane helix</keyword>
<evidence type="ECO:0000256" key="2">
    <source>
        <dbReference type="SAM" id="Phobius"/>
    </source>
</evidence>
<dbReference type="RefSeq" id="WP_204005047.1">
    <property type="nucleotide sequence ID" value="NZ_BOPG01000056.1"/>
</dbReference>
<dbReference type="PANTHER" id="PTHR31157:SF1">
    <property type="entry name" value="SCP DOMAIN-CONTAINING PROTEIN"/>
    <property type="match status" value="1"/>
</dbReference>
<feature type="compositionally biased region" description="Low complexity" evidence="1">
    <location>
        <begin position="66"/>
        <end position="109"/>
    </location>
</feature>
<evidence type="ECO:0000259" key="3">
    <source>
        <dbReference type="Pfam" id="PF00188"/>
    </source>
</evidence>
<organism evidence="4 5">
    <name type="scientific">Virgisporangium aurantiacum</name>
    <dbReference type="NCBI Taxonomy" id="175570"/>
    <lineage>
        <taxon>Bacteria</taxon>
        <taxon>Bacillati</taxon>
        <taxon>Actinomycetota</taxon>
        <taxon>Actinomycetes</taxon>
        <taxon>Micromonosporales</taxon>
        <taxon>Micromonosporaceae</taxon>
        <taxon>Virgisporangium</taxon>
    </lineage>
</organism>
<dbReference type="InterPro" id="IPR035940">
    <property type="entry name" value="CAP_sf"/>
</dbReference>
<dbReference type="EMBL" id="BOPG01000056">
    <property type="protein sequence ID" value="GIJ60573.1"/>
    <property type="molecule type" value="Genomic_DNA"/>
</dbReference>
<gene>
    <name evidence="4" type="ORF">Vau01_080890</name>
</gene>
<keyword evidence="2" id="KW-0472">Membrane</keyword>
<keyword evidence="2" id="KW-0812">Transmembrane</keyword>
<protein>
    <recommendedName>
        <fullName evidence="3">SCP domain-containing protein</fullName>
    </recommendedName>
</protein>
<evidence type="ECO:0000313" key="5">
    <source>
        <dbReference type="Proteomes" id="UP000612585"/>
    </source>
</evidence>
<dbReference type="SUPFAM" id="SSF55797">
    <property type="entry name" value="PR-1-like"/>
    <property type="match status" value="1"/>
</dbReference>
<sequence>MIVSHRSSDPALRPAGGSRLVRVSLAAALGLALFGGAAYGGSRLLASDDKAGNPAAAGELPPPAAAPGGEEVPGAFPADSGSASSTPPAASSTAPTSKAATSPTKKPTQTGGGTNGNTEATGPTAEVLRLVNSERSKAGCGALTNDSRLASAAQKHSADMASNSYFSHTSQNGDEMADRIDASGYKWRSIGENIAKGQSTPAAVMQAWMNSSGHRANILNCGFRNIGIGLAYDGRSPVWTQDFGTPR</sequence>
<evidence type="ECO:0000256" key="1">
    <source>
        <dbReference type="SAM" id="MobiDB-lite"/>
    </source>
</evidence>
<dbReference type="Pfam" id="PF00188">
    <property type="entry name" value="CAP"/>
    <property type="match status" value="1"/>
</dbReference>
<feature type="transmembrane region" description="Helical" evidence="2">
    <location>
        <begin position="20"/>
        <end position="40"/>
    </location>
</feature>
<dbReference type="Proteomes" id="UP000612585">
    <property type="component" value="Unassembled WGS sequence"/>
</dbReference>
<dbReference type="PANTHER" id="PTHR31157">
    <property type="entry name" value="SCP DOMAIN-CONTAINING PROTEIN"/>
    <property type="match status" value="1"/>
</dbReference>
<dbReference type="Gene3D" id="3.40.33.10">
    <property type="entry name" value="CAP"/>
    <property type="match status" value="1"/>
</dbReference>
<reference evidence="4" key="1">
    <citation type="submission" date="2021-01" db="EMBL/GenBank/DDBJ databases">
        <title>Whole genome shotgun sequence of Virgisporangium aurantiacum NBRC 16421.</title>
        <authorList>
            <person name="Komaki H."/>
            <person name="Tamura T."/>
        </authorList>
    </citation>
    <scope>NUCLEOTIDE SEQUENCE</scope>
    <source>
        <strain evidence="4">NBRC 16421</strain>
    </source>
</reference>
<accession>A0A8J3ZD31</accession>
<dbReference type="InterPro" id="IPR014044">
    <property type="entry name" value="CAP_dom"/>
</dbReference>
<dbReference type="CDD" id="cd05379">
    <property type="entry name" value="CAP_bacterial"/>
    <property type="match status" value="1"/>
</dbReference>
<keyword evidence="5" id="KW-1185">Reference proteome</keyword>
<comment type="caution">
    <text evidence="4">The sequence shown here is derived from an EMBL/GenBank/DDBJ whole genome shotgun (WGS) entry which is preliminary data.</text>
</comment>
<dbReference type="AlphaFoldDB" id="A0A8J3ZD31"/>
<feature type="domain" description="SCP" evidence="3">
    <location>
        <begin position="128"/>
        <end position="243"/>
    </location>
</feature>
<proteinExistence type="predicted"/>
<evidence type="ECO:0000313" key="4">
    <source>
        <dbReference type="EMBL" id="GIJ60573.1"/>
    </source>
</evidence>